<dbReference type="Proteomes" id="UP000799640">
    <property type="component" value="Unassembled WGS sequence"/>
</dbReference>
<organism evidence="4 5">
    <name type="scientific">Trichodelitschia bisporula</name>
    <dbReference type="NCBI Taxonomy" id="703511"/>
    <lineage>
        <taxon>Eukaryota</taxon>
        <taxon>Fungi</taxon>
        <taxon>Dikarya</taxon>
        <taxon>Ascomycota</taxon>
        <taxon>Pezizomycotina</taxon>
        <taxon>Dothideomycetes</taxon>
        <taxon>Dothideomycetes incertae sedis</taxon>
        <taxon>Phaeotrichales</taxon>
        <taxon>Phaeotrichaceae</taxon>
        <taxon>Trichodelitschia</taxon>
    </lineage>
</organism>
<evidence type="ECO:0000259" key="3">
    <source>
        <dbReference type="Pfam" id="PF24808"/>
    </source>
</evidence>
<proteinExistence type="predicted"/>
<feature type="signal peptide" evidence="2">
    <location>
        <begin position="1"/>
        <end position="19"/>
    </location>
</feature>
<dbReference type="OrthoDB" id="2439692at2759"/>
<sequence length="196" mass="20106">MRSTAALSLFLAVAGFANSQTIDPSTVSSSLRESWCRDQRSSCPLLCLQESNIATTISNTCDPKTLAWTCVCGSGKTPNMTEYSQTIPYYECTEWGTQCVKNCGQNNACSSDCRQNHPCGAQHPTRVNTSSISPTATKAGSGSDSSASATDAGTFGGANSGTKSGSKSAAAAVSIGQTYGLAVVAAGIFAGFGLLL</sequence>
<protein>
    <recommendedName>
        <fullName evidence="3">DUF7707 domain-containing protein</fullName>
    </recommendedName>
</protein>
<evidence type="ECO:0000256" key="2">
    <source>
        <dbReference type="SAM" id="SignalP"/>
    </source>
</evidence>
<dbReference type="InterPro" id="IPR056124">
    <property type="entry name" value="DUF7707"/>
</dbReference>
<dbReference type="PANTHER" id="PTHR38118:SF2">
    <property type="entry name" value="CDP-ALCOHOL PHOSPHATIDYLTRANSFERASE PROTEIN"/>
    <property type="match status" value="1"/>
</dbReference>
<dbReference type="EMBL" id="ML996689">
    <property type="protein sequence ID" value="KAF2403965.1"/>
    <property type="molecule type" value="Genomic_DNA"/>
</dbReference>
<evidence type="ECO:0000256" key="1">
    <source>
        <dbReference type="SAM" id="MobiDB-lite"/>
    </source>
</evidence>
<reference evidence="4" key="1">
    <citation type="journal article" date="2020" name="Stud. Mycol.">
        <title>101 Dothideomycetes genomes: a test case for predicting lifestyles and emergence of pathogens.</title>
        <authorList>
            <person name="Haridas S."/>
            <person name="Albert R."/>
            <person name="Binder M."/>
            <person name="Bloem J."/>
            <person name="Labutti K."/>
            <person name="Salamov A."/>
            <person name="Andreopoulos B."/>
            <person name="Baker S."/>
            <person name="Barry K."/>
            <person name="Bills G."/>
            <person name="Bluhm B."/>
            <person name="Cannon C."/>
            <person name="Castanera R."/>
            <person name="Culley D."/>
            <person name="Daum C."/>
            <person name="Ezra D."/>
            <person name="Gonzalez J."/>
            <person name="Henrissat B."/>
            <person name="Kuo A."/>
            <person name="Liang C."/>
            <person name="Lipzen A."/>
            <person name="Lutzoni F."/>
            <person name="Magnuson J."/>
            <person name="Mondo S."/>
            <person name="Nolan M."/>
            <person name="Ohm R."/>
            <person name="Pangilinan J."/>
            <person name="Park H.-J."/>
            <person name="Ramirez L."/>
            <person name="Alfaro M."/>
            <person name="Sun H."/>
            <person name="Tritt A."/>
            <person name="Yoshinaga Y."/>
            <person name="Zwiers L.-H."/>
            <person name="Turgeon B."/>
            <person name="Goodwin S."/>
            <person name="Spatafora J."/>
            <person name="Crous P."/>
            <person name="Grigoriev I."/>
        </authorList>
    </citation>
    <scope>NUCLEOTIDE SEQUENCE</scope>
    <source>
        <strain evidence="4">CBS 262.69</strain>
    </source>
</reference>
<feature type="domain" description="DUF7707" evidence="3">
    <location>
        <begin position="21"/>
        <end position="124"/>
    </location>
</feature>
<keyword evidence="2" id="KW-0732">Signal</keyword>
<dbReference type="AlphaFoldDB" id="A0A6G1I7J8"/>
<keyword evidence="5" id="KW-1185">Reference proteome</keyword>
<feature type="region of interest" description="Disordered" evidence="1">
    <location>
        <begin position="124"/>
        <end position="151"/>
    </location>
</feature>
<gene>
    <name evidence="4" type="ORF">EJ06DRAFT_527545</name>
</gene>
<feature type="chain" id="PRO_5026221189" description="DUF7707 domain-containing protein" evidence="2">
    <location>
        <begin position="20"/>
        <end position="196"/>
    </location>
</feature>
<evidence type="ECO:0000313" key="5">
    <source>
        <dbReference type="Proteomes" id="UP000799640"/>
    </source>
</evidence>
<accession>A0A6G1I7J8</accession>
<dbReference type="Pfam" id="PF24808">
    <property type="entry name" value="DUF7707"/>
    <property type="match status" value="1"/>
</dbReference>
<name>A0A6G1I7J8_9PEZI</name>
<evidence type="ECO:0000313" key="4">
    <source>
        <dbReference type="EMBL" id="KAF2403965.1"/>
    </source>
</evidence>
<feature type="compositionally biased region" description="Low complexity" evidence="1">
    <location>
        <begin position="135"/>
        <end position="151"/>
    </location>
</feature>
<feature type="compositionally biased region" description="Polar residues" evidence="1">
    <location>
        <begin position="125"/>
        <end position="134"/>
    </location>
</feature>
<dbReference type="PANTHER" id="PTHR38118">
    <property type="entry name" value="ANCHORED CELL WALL PROTEIN 11-RELATED"/>
    <property type="match status" value="1"/>
</dbReference>